<feature type="compositionally biased region" description="Basic residues" evidence="3">
    <location>
        <begin position="49"/>
        <end position="58"/>
    </location>
</feature>
<keyword evidence="5" id="KW-1185">Reference proteome</keyword>
<dbReference type="PANTHER" id="PTHR32295">
    <property type="entry name" value="IQ-DOMAIN 5-RELATED"/>
    <property type="match status" value="1"/>
</dbReference>
<gene>
    <name evidence="4" type="ORF">KC19_11G122400</name>
</gene>
<evidence type="ECO:0008006" key="6">
    <source>
        <dbReference type="Google" id="ProtNLM"/>
    </source>
</evidence>
<accession>A0A8T0GFM5</accession>
<feature type="compositionally biased region" description="Basic and acidic residues" evidence="3">
    <location>
        <begin position="64"/>
        <end position="81"/>
    </location>
</feature>
<dbReference type="SMART" id="SM00015">
    <property type="entry name" value="IQ"/>
    <property type="match status" value="2"/>
</dbReference>
<evidence type="ECO:0000313" key="5">
    <source>
        <dbReference type="Proteomes" id="UP000822688"/>
    </source>
</evidence>
<evidence type="ECO:0000256" key="3">
    <source>
        <dbReference type="SAM" id="MobiDB-lite"/>
    </source>
</evidence>
<comment type="similarity">
    <text evidence="2">Belongs to the IQD family.</text>
</comment>
<feature type="compositionally biased region" description="Low complexity" evidence="3">
    <location>
        <begin position="369"/>
        <end position="387"/>
    </location>
</feature>
<feature type="compositionally biased region" description="Polar residues" evidence="3">
    <location>
        <begin position="426"/>
        <end position="441"/>
    </location>
</feature>
<dbReference type="Proteomes" id="UP000822688">
    <property type="component" value="Chromosome 11"/>
</dbReference>
<evidence type="ECO:0000256" key="2">
    <source>
        <dbReference type="ARBA" id="ARBA00024341"/>
    </source>
</evidence>
<protein>
    <recommendedName>
        <fullName evidence="6">DUF4005 domain-containing protein</fullName>
    </recommendedName>
</protein>
<comment type="caution">
    <text evidence="4">The sequence shown here is derived from an EMBL/GenBank/DDBJ whole genome shotgun (WGS) entry which is preliminary data.</text>
</comment>
<feature type="compositionally biased region" description="Polar residues" evidence="3">
    <location>
        <begin position="287"/>
        <end position="297"/>
    </location>
</feature>
<feature type="compositionally biased region" description="Low complexity" evidence="3">
    <location>
        <begin position="348"/>
        <end position="360"/>
    </location>
</feature>
<dbReference type="EMBL" id="CM026432">
    <property type="protein sequence ID" value="KAG0557347.1"/>
    <property type="molecule type" value="Genomic_DNA"/>
</dbReference>
<feature type="region of interest" description="Disordered" evidence="3">
    <location>
        <begin position="426"/>
        <end position="455"/>
    </location>
</feature>
<proteinExistence type="inferred from homology"/>
<dbReference type="Pfam" id="PF00612">
    <property type="entry name" value="IQ"/>
    <property type="match status" value="1"/>
</dbReference>
<evidence type="ECO:0000256" key="1">
    <source>
        <dbReference type="ARBA" id="ARBA00022860"/>
    </source>
</evidence>
<keyword evidence="1" id="KW-0112">Calmodulin-binding</keyword>
<dbReference type="PROSITE" id="PS50096">
    <property type="entry name" value="IQ"/>
    <property type="match status" value="2"/>
</dbReference>
<dbReference type="InterPro" id="IPR000048">
    <property type="entry name" value="IQ_motif_EF-hand-BS"/>
</dbReference>
<dbReference type="Gene3D" id="1.20.5.190">
    <property type="match status" value="1"/>
</dbReference>
<name>A0A8T0GFM5_CERPU</name>
<feature type="region of interest" description="Disordered" evidence="3">
    <location>
        <begin position="45"/>
        <end position="81"/>
    </location>
</feature>
<reference evidence="4 5" key="1">
    <citation type="submission" date="2020-06" db="EMBL/GenBank/DDBJ databases">
        <title>WGS assembly of Ceratodon purpureus strain R40.</title>
        <authorList>
            <person name="Carey S.B."/>
            <person name="Jenkins J."/>
            <person name="Shu S."/>
            <person name="Lovell J.T."/>
            <person name="Sreedasyam A."/>
            <person name="Maumus F."/>
            <person name="Tiley G.P."/>
            <person name="Fernandez-Pozo N."/>
            <person name="Barry K."/>
            <person name="Chen C."/>
            <person name="Wang M."/>
            <person name="Lipzen A."/>
            <person name="Daum C."/>
            <person name="Saski C.A."/>
            <person name="Payton A.C."/>
            <person name="Mcbreen J.C."/>
            <person name="Conrad R.E."/>
            <person name="Kollar L.M."/>
            <person name="Olsson S."/>
            <person name="Huttunen S."/>
            <person name="Landis J.B."/>
            <person name="Wickett N.J."/>
            <person name="Johnson M.G."/>
            <person name="Rensing S.A."/>
            <person name="Grimwood J."/>
            <person name="Schmutz J."/>
            <person name="Mcdaniel S.F."/>
        </authorList>
    </citation>
    <scope>NUCLEOTIDE SEQUENCE [LARGE SCALE GENOMIC DNA]</scope>
    <source>
        <strain evidence="4 5">R40</strain>
    </source>
</reference>
<dbReference type="GO" id="GO:0005516">
    <property type="term" value="F:calmodulin binding"/>
    <property type="evidence" value="ECO:0007669"/>
    <property type="project" value="UniProtKB-KW"/>
</dbReference>
<dbReference type="PANTHER" id="PTHR32295:SF6">
    <property type="entry name" value="PROTEIN IQ-DOMAIN 18"/>
    <property type="match status" value="1"/>
</dbReference>
<feature type="region of interest" description="Disordered" evidence="3">
    <location>
        <begin position="480"/>
        <end position="525"/>
    </location>
</feature>
<evidence type="ECO:0000313" key="4">
    <source>
        <dbReference type="EMBL" id="KAG0557347.1"/>
    </source>
</evidence>
<sequence>MGKKGKWLTSVKKAFRSPIREGDDEEPEVKDLDLFGDIRPLAVQDKHDKAKQKGRRWSFGKLVPTEEKEPEKRRDDGNHREAVLSNSKFTMYMYPSQEEWAAVVIQTAFRGYLARKSLRALRGLVRLQAFVRGHRVVRQATTTMRSMQALAHVQGRIRAHRVRMSEEGLAVQHQMWQRGQPASRKASDGLTEAGWNDSTASAQQIEAKVQERQVAALKRERALAYARTQQQLRRASPKPVMPLFIECEVEKAHWGWSYMERWASARPWESRIFDNQSAVKDVGDGQVSKSLDVSSTRNAKDTSGDPKQQSGATGRRASLAVTPTPQARASGEFVNAHMRTHGSGGGPRSRQSRAASPRSRCGSDDAEDSGSVAGSASASGTGRSTTSILTDPQFGTRYSNSGPVRNGVIVDTEVKSPPVVAGHLQVTQSVKNKARSASQPRTRPGGSGAGAFKTPATMKRLSYAKSEHGNGSVHALVTTPSVGKQAEDGPVANPRFSGQLGRTGQRPVVSRPKSGVLPGPRQYEM</sequence>
<feature type="region of interest" description="Disordered" evidence="3">
    <location>
        <begin position="283"/>
        <end position="403"/>
    </location>
</feature>
<dbReference type="AlphaFoldDB" id="A0A8T0GFM5"/>
<organism evidence="4 5">
    <name type="scientific">Ceratodon purpureus</name>
    <name type="common">Fire moss</name>
    <name type="synonym">Dicranum purpureum</name>
    <dbReference type="NCBI Taxonomy" id="3225"/>
    <lineage>
        <taxon>Eukaryota</taxon>
        <taxon>Viridiplantae</taxon>
        <taxon>Streptophyta</taxon>
        <taxon>Embryophyta</taxon>
        <taxon>Bryophyta</taxon>
        <taxon>Bryophytina</taxon>
        <taxon>Bryopsida</taxon>
        <taxon>Dicranidae</taxon>
        <taxon>Pseudoditrichales</taxon>
        <taxon>Ditrichaceae</taxon>
        <taxon>Ceratodon</taxon>
    </lineage>
</organism>